<dbReference type="OrthoDB" id="9785707at2"/>
<evidence type="ECO:0000313" key="4">
    <source>
        <dbReference type="EMBL" id="TII01057.1"/>
    </source>
</evidence>
<evidence type="ECO:0000259" key="2">
    <source>
        <dbReference type="Pfam" id="PF02481"/>
    </source>
</evidence>
<dbReference type="Pfam" id="PF02481">
    <property type="entry name" value="DNA_processg_A"/>
    <property type="match status" value="1"/>
</dbReference>
<dbReference type="NCBIfam" id="TIGR00732">
    <property type="entry name" value="dprA"/>
    <property type="match status" value="1"/>
</dbReference>
<dbReference type="InterPro" id="IPR041104">
    <property type="entry name" value="SAM_DprA"/>
</dbReference>
<comment type="caution">
    <text evidence="4">The sequence shown here is derived from an EMBL/GenBank/DDBJ whole genome shotgun (WGS) entry which is preliminary data.</text>
</comment>
<dbReference type="GO" id="GO:0009294">
    <property type="term" value="P:DNA-mediated transformation"/>
    <property type="evidence" value="ECO:0007669"/>
    <property type="project" value="InterPro"/>
</dbReference>
<dbReference type="PANTHER" id="PTHR43022:SF1">
    <property type="entry name" value="PROTEIN SMF"/>
    <property type="match status" value="1"/>
</dbReference>
<evidence type="ECO:0000259" key="3">
    <source>
        <dbReference type="Pfam" id="PF18255"/>
    </source>
</evidence>
<dbReference type="AlphaFoldDB" id="A0A4T2GR70"/>
<dbReference type="Gene3D" id="3.40.50.450">
    <property type="match status" value="1"/>
</dbReference>
<comment type="similarity">
    <text evidence="1">Belongs to the DprA/Smf family.</text>
</comment>
<dbReference type="EMBL" id="SSXO01000001">
    <property type="protein sequence ID" value="TII01057.1"/>
    <property type="molecule type" value="Genomic_DNA"/>
</dbReference>
<sequence>MNNFELFKLKMAGLSNLQLNRLLAAYQDSTKKISLKAICHILDLKKPSLFMENYHSLDSKECRKLFQRFPSFSILDDTYPLELKQIYNPPVLLFYQGDLSLLNRSKIGIVGSRKASPEGVKSTEKIIKELQNQFVVVSGLARGIDTAAHMACLKNGGKTIAVIGSGLDQYYPKENKALQDYLSKHHLVLSEYPAGTQPLKFHFPERNRIIAGLSMGVIVAEARLRSGSLITCERALEEGREVFAIPGSILEQNWLGCLQLIKEGANCITSGIDVINELKK</sequence>
<dbReference type="SUPFAM" id="SSF102405">
    <property type="entry name" value="MCP/YpsA-like"/>
    <property type="match status" value="1"/>
</dbReference>
<feature type="domain" description="Smf/DprA SLOG" evidence="2">
    <location>
        <begin position="74"/>
        <end position="278"/>
    </location>
</feature>
<accession>A0A4T2GR70</accession>
<protein>
    <submittedName>
        <fullName evidence="4">DNA-protecting protein DprA</fullName>
    </submittedName>
</protein>
<evidence type="ECO:0000313" key="5">
    <source>
        <dbReference type="Proteomes" id="UP000305165"/>
    </source>
</evidence>
<gene>
    <name evidence="4" type="primary">dprA</name>
    <name evidence="4" type="ORF">FAJ39_01650</name>
</gene>
<feature type="domain" description="DNA processing protein A sterile alpha motif" evidence="3">
    <location>
        <begin position="1"/>
        <end position="61"/>
    </location>
</feature>
<evidence type="ECO:0000256" key="1">
    <source>
        <dbReference type="ARBA" id="ARBA00006525"/>
    </source>
</evidence>
<dbReference type="Proteomes" id="UP000305165">
    <property type="component" value="Unassembled WGS sequence"/>
</dbReference>
<reference evidence="4 5" key="1">
    <citation type="submission" date="2019-04" db="EMBL/GenBank/DDBJ databases">
        <title>Genome analysis of Streptococcus suis strain WUSS424.</title>
        <authorList>
            <person name="Chen H."/>
            <person name="Gao X."/>
            <person name="Wu Z."/>
        </authorList>
    </citation>
    <scope>NUCLEOTIDE SEQUENCE [LARGE SCALE GENOMIC DNA]</scope>
    <source>
        <strain evidence="4 5">WUSS424</strain>
    </source>
</reference>
<dbReference type="PANTHER" id="PTHR43022">
    <property type="entry name" value="PROTEIN SMF"/>
    <property type="match status" value="1"/>
</dbReference>
<dbReference type="InterPro" id="IPR057666">
    <property type="entry name" value="DrpA_SLOG"/>
</dbReference>
<name>A0A4T2GR70_STRSU</name>
<dbReference type="InterPro" id="IPR003488">
    <property type="entry name" value="DprA"/>
</dbReference>
<proteinExistence type="inferred from homology"/>
<dbReference type="Pfam" id="PF18255">
    <property type="entry name" value="SAM_DprA"/>
    <property type="match status" value="1"/>
</dbReference>
<organism evidence="4 5">
    <name type="scientific">Streptococcus suis</name>
    <dbReference type="NCBI Taxonomy" id="1307"/>
    <lineage>
        <taxon>Bacteria</taxon>
        <taxon>Bacillati</taxon>
        <taxon>Bacillota</taxon>
        <taxon>Bacilli</taxon>
        <taxon>Lactobacillales</taxon>
        <taxon>Streptococcaceae</taxon>
        <taxon>Streptococcus</taxon>
    </lineage>
</organism>